<evidence type="ECO:0008006" key="3">
    <source>
        <dbReference type="Google" id="ProtNLM"/>
    </source>
</evidence>
<protein>
    <recommendedName>
        <fullName evidence="3">DUF2922 domain-containing protein</fullName>
    </recommendedName>
</protein>
<organism evidence="1 2">
    <name type="scientific">Clostridium chromiireducens</name>
    <dbReference type="NCBI Taxonomy" id="225345"/>
    <lineage>
        <taxon>Bacteria</taxon>
        <taxon>Bacillati</taxon>
        <taxon>Bacillota</taxon>
        <taxon>Clostridia</taxon>
        <taxon>Eubacteriales</taxon>
        <taxon>Clostridiaceae</taxon>
        <taxon>Clostridium</taxon>
    </lineage>
</organism>
<proteinExistence type="predicted"/>
<accession>A0A1V4IFM2</accession>
<dbReference type="Proteomes" id="UP000191056">
    <property type="component" value="Unassembled WGS sequence"/>
</dbReference>
<dbReference type="EMBL" id="MZGT01000071">
    <property type="protein sequence ID" value="OPJ58317.1"/>
    <property type="molecule type" value="Genomic_DNA"/>
</dbReference>
<dbReference type="AlphaFoldDB" id="A0A1V4IFM2"/>
<dbReference type="InterPro" id="IPR021321">
    <property type="entry name" value="DUF2922"/>
</dbReference>
<evidence type="ECO:0000313" key="2">
    <source>
        <dbReference type="Proteomes" id="UP000191056"/>
    </source>
</evidence>
<dbReference type="Pfam" id="PF11148">
    <property type="entry name" value="DUF2922"/>
    <property type="match status" value="1"/>
</dbReference>
<keyword evidence="2" id="KW-1185">Reference proteome</keyword>
<comment type="caution">
    <text evidence="1">The sequence shown here is derived from an EMBL/GenBank/DDBJ whole genome shotgun (WGS) entry which is preliminary data.</text>
</comment>
<reference evidence="1 2" key="1">
    <citation type="submission" date="2017-03" db="EMBL/GenBank/DDBJ databases">
        <title>Genome sequence of Clostridium chromiireducens DSM 23318.</title>
        <authorList>
            <person name="Poehlein A."/>
            <person name="Daniel R."/>
        </authorList>
    </citation>
    <scope>NUCLEOTIDE SEQUENCE [LARGE SCALE GENOMIC DNA]</scope>
    <source>
        <strain evidence="1 2">DSM 23318</strain>
    </source>
</reference>
<name>A0A1V4IFM2_9CLOT</name>
<dbReference type="RefSeq" id="WP_079441610.1">
    <property type="nucleotide sequence ID" value="NZ_MZGT01000071.1"/>
</dbReference>
<sequence>MEYTLSMIFLTDAGEKSTLSVSGVKAGLTKAEVNTLMDTIITKNISITNSGALVKKSGAQLTQRQVTKFDIA</sequence>
<evidence type="ECO:0000313" key="1">
    <source>
        <dbReference type="EMBL" id="OPJ58317.1"/>
    </source>
</evidence>
<dbReference type="OrthoDB" id="9795264at2"/>
<gene>
    <name evidence="1" type="ORF">CLCHR_39580</name>
</gene>